<dbReference type="AlphaFoldDB" id="A0A427B169"/>
<comment type="caution">
    <text evidence="2">The sequence shown here is derived from an EMBL/GenBank/DDBJ whole genome shotgun (WGS) entry which is preliminary data.</text>
</comment>
<protein>
    <submittedName>
        <fullName evidence="2">Uncharacterized protein</fullName>
    </submittedName>
</protein>
<organism evidence="2 3">
    <name type="scientific">Ensete ventricosum</name>
    <name type="common">Abyssinian banana</name>
    <name type="synonym">Musa ensete</name>
    <dbReference type="NCBI Taxonomy" id="4639"/>
    <lineage>
        <taxon>Eukaryota</taxon>
        <taxon>Viridiplantae</taxon>
        <taxon>Streptophyta</taxon>
        <taxon>Embryophyta</taxon>
        <taxon>Tracheophyta</taxon>
        <taxon>Spermatophyta</taxon>
        <taxon>Magnoliopsida</taxon>
        <taxon>Liliopsida</taxon>
        <taxon>Zingiberales</taxon>
        <taxon>Musaceae</taxon>
        <taxon>Ensete</taxon>
    </lineage>
</organism>
<feature type="region of interest" description="Disordered" evidence="1">
    <location>
        <begin position="153"/>
        <end position="172"/>
    </location>
</feature>
<accession>A0A427B169</accession>
<evidence type="ECO:0000313" key="3">
    <source>
        <dbReference type="Proteomes" id="UP000287651"/>
    </source>
</evidence>
<gene>
    <name evidence="2" type="ORF">B296_00007611</name>
</gene>
<sequence length="172" mass="19466">MALATIGERHTIEKGARRIQLYPKQSRRREVLCSYVNNKSYLDAATQCRAKGHKRGDERGIEMGKAARRRKPTTVSSTGEEEADKRDKRQAAVEVVLAAVREGEIEEPSADDNPFLLEQDRVWQEGKQQQHYCVRLERKTTTTLLGVTIAKGDMSCDHKGSSTISSLRKRRP</sequence>
<evidence type="ECO:0000313" key="2">
    <source>
        <dbReference type="EMBL" id="RRT82272.1"/>
    </source>
</evidence>
<name>A0A427B169_ENSVE</name>
<dbReference type="EMBL" id="AMZH03000727">
    <property type="protein sequence ID" value="RRT82272.1"/>
    <property type="molecule type" value="Genomic_DNA"/>
</dbReference>
<evidence type="ECO:0000256" key="1">
    <source>
        <dbReference type="SAM" id="MobiDB-lite"/>
    </source>
</evidence>
<feature type="region of interest" description="Disordered" evidence="1">
    <location>
        <begin position="52"/>
        <end position="90"/>
    </location>
</feature>
<dbReference type="Proteomes" id="UP000287651">
    <property type="component" value="Unassembled WGS sequence"/>
</dbReference>
<proteinExistence type="predicted"/>
<reference evidence="2 3" key="1">
    <citation type="journal article" date="2014" name="Agronomy (Basel)">
        <title>A Draft Genome Sequence for Ensete ventricosum, the Drought-Tolerant Tree Against Hunger.</title>
        <authorList>
            <person name="Harrison J."/>
            <person name="Moore K.A."/>
            <person name="Paszkiewicz K."/>
            <person name="Jones T."/>
            <person name="Grant M."/>
            <person name="Ambacheew D."/>
            <person name="Muzemil S."/>
            <person name="Studholme D.J."/>
        </authorList>
    </citation>
    <scope>NUCLEOTIDE SEQUENCE [LARGE SCALE GENOMIC DNA]</scope>
</reference>